<keyword evidence="1" id="KW-0805">Transcription regulation</keyword>
<dbReference type="InterPro" id="IPR036390">
    <property type="entry name" value="WH_DNA-bd_sf"/>
</dbReference>
<name>X0VPT0_9ZZZZ</name>
<sequence>MEGDEGKAYFDYSKNIVDSFVPHAYNSIMEHEVASRCLAELGNPTRLAIFRYLVKVGHDGALVGQIQKELGIPASTLSHHIARLVSVGLIKQVRESRILHCVPQFQVLNELIEFLVAECCTGAGRKTGP</sequence>
<organism evidence="5">
    <name type="scientific">marine sediment metagenome</name>
    <dbReference type="NCBI Taxonomy" id="412755"/>
    <lineage>
        <taxon>unclassified sequences</taxon>
        <taxon>metagenomes</taxon>
        <taxon>ecological metagenomes</taxon>
    </lineage>
</organism>
<gene>
    <name evidence="5" type="ORF">S01H1_54817</name>
</gene>
<dbReference type="InterPro" id="IPR011991">
    <property type="entry name" value="ArsR-like_HTH"/>
</dbReference>
<evidence type="ECO:0000256" key="3">
    <source>
        <dbReference type="ARBA" id="ARBA00023163"/>
    </source>
</evidence>
<evidence type="ECO:0000313" key="5">
    <source>
        <dbReference type="EMBL" id="GAG20250.1"/>
    </source>
</evidence>
<dbReference type="PANTHER" id="PTHR43132:SF2">
    <property type="entry name" value="ARSENICAL RESISTANCE OPERON REPRESSOR ARSR-RELATED"/>
    <property type="match status" value="1"/>
</dbReference>
<evidence type="ECO:0000259" key="4">
    <source>
        <dbReference type="SMART" id="SM00418"/>
    </source>
</evidence>
<comment type="caution">
    <text evidence="5">The sequence shown here is derived from an EMBL/GenBank/DDBJ whole genome shotgun (WGS) entry which is preliminary data.</text>
</comment>
<protein>
    <recommendedName>
        <fullName evidence="4">HTH arsR-type domain-containing protein</fullName>
    </recommendedName>
</protein>
<dbReference type="PANTHER" id="PTHR43132">
    <property type="entry name" value="ARSENICAL RESISTANCE OPERON REPRESSOR ARSR-RELATED"/>
    <property type="match status" value="1"/>
</dbReference>
<dbReference type="CDD" id="cd00090">
    <property type="entry name" value="HTH_ARSR"/>
    <property type="match status" value="1"/>
</dbReference>
<dbReference type="AlphaFoldDB" id="X0VPT0"/>
<dbReference type="InterPro" id="IPR001845">
    <property type="entry name" value="HTH_ArsR_DNA-bd_dom"/>
</dbReference>
<accession>X0VPT0</accession>
<dbReference type="SMART" id="SM00418">
    <property type="entry name" value="HTH_ARSR"/>
    <property type="match status" value="1"/>
</dbReference>
<reference evidence="5" key="1">
    <citation type="journal article" date="2014" name="Front. Microbiol.">
        <title>High frequency of phylogenetically diverse reductive dehalogenase-homologous genes in deep subseafloor sedimentary metagenomes.</title>
        <authorList>
            <person name="Kawai M."/>
            <person name="Futagami T."/>
            <person name="Toyoda A."/>
            <person name="Takaki Y."/>
            <person name="Nishi S."/>
            <person name="Hori S."/>
            <person name="Arai W."/>
            <person name="Tsubouchi T."/>
            <person name="Morono Y."/>
            <person name="Uchiyama I."/>
            <person name="Ito T."/>
            <person name="Fujiyama A."/>
            <person name="Inagaki F."/>
            <person name="Takami H."/>
        </authorList>
    </citation>
    <scope>NUCLEOTIDE SEQUENCE</scope>
    <source>
        <strain evidence="5">Expedition CK06-06</strain>
    </source>
</reference>
<dbReference type="GO" id="GO:0003677">
    <property type="term" value="F:DNA binding"/>
    <property type="evidence" value="ECO:0007669"/>
    <property type="project" value="UniProtKB-KW"/>
</dbReference>
<dbReference type="InterPro" id="IPR051011">
    <property type="entry name" value="Metal_resp_trans_reg"/>
</dbReference>
<dbReference type="InterPro" id="IPR036388">
    <property type="entry name" value="WH-like_DNA-bd_sf"/>
</dbReference>
<keyword evidence="3" id="KW-0804">Transcription</keyword>
<proteinExistence type="predicted"/>
<keyword evidence="2" id="KW-0238">DNA-binding</keyword>
<dbReference type="SUPFAM" id="SSF46785">
    <property type="entry name" value="Winged helix' DNA-binding domain"/>
    <property type="match status" value="1"/>
</dbReference>
<dbReference type="GO" id="GO:0003700">
    <property type="term" value="F:DNA-binding transcription factor activity"/>
    <property type="evidence" value="ECO:0007669"/>
    <property type="project" value="InterPro"/>
</dbReference>
<evidence type="ECO:0000256" key="1">
    <source>
        <dbReference type="ARBA" id="ARBA00023015"/>
    </source>
</evidence>
<dbReference type="Pfam" id="PF12840">
    <property type="entry name" value="HTH_20"/>
    <property type="match status" value="1"/>
</dbReference>
<dbReference type="Gene3D" id="1.10.10.10">
    <property type="entry name" value="Winged helix-like DNA-binding domain superfamily/Winged helix DNA-binding domain"/>
    <property type="match status" value="1"/>
</dbReference>
<evidence type="ECO:0000256" key="2">
    <source>
        <dbReference type="ARBA" id="ARBA00023125"/>
    </source>
</evidence>
<dbReference type="EMBL" id="BARS01035588">
    <property type="protein sequence ID" value="GAG20250.1"/>
    <property type="molecule type" value="Genomic_DNA"/>
</dbReference>
<feature type="domain" description="HTH arsR-type" evidence="4">
    <location>
        <begin position="36"/>
        <end position="107"/>
    </location>
</feature>